<dbReference type="InterPro" id="IPR009492">
    <property type="entry name" value="TniQ"/>
</dbReference>
<dbReference type="Pfam" id="PF00126">
    <property type="entry name" value="HTH_1"/>
    <property type="match status" value="1"/>
</dbReference>
<dbReference type="SUPFAM" id="SSF46785">
    <property type="entry name" value="Winged helix' DNA-binding domain"/>
    <property type="match status" value="1"/>
</dbReference>
<dbReference type="PRINTS" id="PR00039">
    <property type="entry name" value="HTHLYSR"/>
</dbReference>
<accession>A0A829QKK9</accession>
<evidence type="ECO:0000313" key="2">
    <source>
        <dbReference type="EMBL" id="EUA63682.1"/>
    </source>
</evidence>
<organism evidence="2 3">
    <name type="scientific">Mycobacteroides abscessus 1948</name>
    <dbReference type="NCBI Taxonomy" id="1299323"/>
    <lineage>
        <taxon>Bacteria</taxon>
        <taxon>Bacillati</taxon>
        <taxon>Actinomycetota</taxon>
        <taxon>Actinomycetes</taxon>
        <taxon>Mycobacteriales</taxon>
        <taxon>Mycobacteriaceae</taxon>
        <taxon>Mycobacteroides</taxon>
        <taxon>Mycobacteroides abscessus</taxon>
    </lineage>
</organism>
<dbReference type="AlphaFoldDB" id="A0A829QKK9"/>
<feature type="domain" description="HTH lysR-type" evidence="1">
    <location>
        <begin position="792"/>
        <end position="834"/>
    </location>
</feature>
<comment type="caution">
    <text evidence="2">The sequence shown here is derived from an EMBL/GenBank/DDBJ whole genome shotgun (WGS) entry which is preliminary data.</text>
</comment>
<sequence>MTRTLPIRVEPIAGESLQSWLTALAHRNDVTWTQILRAVGLHHHSRDTGRCGWTVRLHPHELQGMAEATEIEPAVLQQMTLARFEYVGITLGRKPHLIDMGGIRDYASRSRYCPHCLNDTQGRWQLHWRLGWSFACLTHRCLLAHTCPHCQRPPRRLTPYAAAIPQPCCCEHRLQQQPHVQICGKDLRRSPAVILDGDDAILHAQQCINTIIATGTADLGVYRNAPVAARIALADLKALATRLARQYSGSGDEPGLQGEELCEIDPADDTLGARKVSAMQPALALTDALRVLSAPDVHTAGRHLQTLIETIRRHGRAASATSTATWGISTSKTLTAVQLAAVSPWLSPSDQIRYRVASSKPQRPQRPQLVLARIARAVPALLWPNWAIPMQPNNIEYESVRAALSVATLLVGTRATLGQATQLLGSAITPAAVSRTLVQLRSSGHWTGIQNAVTDLAEHLADQHPVIDYQRRRALDYTNLLPDRQWARICRTTDADTRSTAAPLLRCLLFTELSGGPASAAPWFNRQPAFRRRLAELPSALTPDLHRQLHCTAQEFLEEQHISEPVSAPPPNTVLDSGTLPGPNLDRIRPGAIHRRIQAGSTIRQTAQQLCLRTETVRYILETNPATPRPTNGPRALHQLIRLHDLKNGTAALIRAHPATPPNITELARHAGASRQTLARMANALDTPLNPPGRPRSHRICQREWLQHHYIRDHRTIAEIAALAAVSPTTVRRWARYHHITLRSRGTASHRAHGQLRRAARSYPARIRAALDSPGGHDRLTRFTQAMSYPTLHAAATALSTTQPVLTQQINRLERELGVRLYQRARRGHPMTPTASGIELIKDWTR</sequence>
<evidence type="ECO:0000259" key="1">
    <source>
        <dbReference type="PROSITE" id="PS50931"/>
    </source>
</evidence>
<name>A0A829QKK9_9MYCO</name>
<dbReference type="InterPro" id="IPR036390">
    <property type="entry name" value="WH_DNA-bd_sf"/>
</dbReference>
<dbReference type="InterPro" id="IPR036388">
    <property type="entry name" value="WH-like_DNA-bd_sf"/>
</dbReference>
<dbReference type="InterPro" id="IPR000847">
    <property type="entry name" value="LysR_HTH_N"/>
</dbReference>
<dbReference type="Gene3D" id="1.10.10.10">
    <property type="entry name" value="Winged helix-like DNA-binding domain superfamily/Winged helix DNA-binding domain"/>
    <property type="match status" value="1"/>
</dbReference>
<protein>
    <submittedName>
        <fullName evidence="2">Bacterial regulatory helix-turn-helix, lysR family protein</fullName>
    </submittedName>
</protein>
<evidence type="ECO:0000313" key="3">
    <source>
        <dbReference type="Proteomes" id="UP000021210"/>
    </source>
</evidence>
<gene>
    <name evidence="2" type="ORF">I542_3839</name>
</gene>
<proteinExistence type="predicted"/>
<dbReference type="Pfam" id="PF06527">
    <property type="entry name" value="TniQ"/>
    <property type="match status" value="1"/>
</dbReference>
<reference evidence="2 3" key="1">
    <citation type="submission" date="2013-12" db="EMBL/GenBank/DDBJ databases">
        <authorList>
            <person name="Zelazny A."/>
            <person name="Olivier K."/>
            <person name="Holland S."/>
            <person name="Lenaerts A."/>
            <person name="Ordway D."/>
            <person name="DeGroote M.A."/>
            <person name="Parker T."/>
            <person name="Sizemore C."/>
            <person name="Tallon L.J."/>
            <person name="Sadzewicz L.K."/>
            <person name="Sengamalay N."/>
            <person name="Fraser C.M."/>
            <person name="Hine E."/>
            <person name="Shefchek K.A."/>
            <person name="Das S.P."/>
            <person name="Tettelin H."/>
        </authorList>
    </citation>
    <scope>NUCLEOTIDE SEQUENCE [LARGE SCALE GENOMIC DNA]</scope>
    <source>
        <strain evidence="2 3">1948</strain>
    </source>
</reference>
<dbReference type="GO" id="GO:0003700">
    <property type="term" value="F:DNA-binding transcription factor activity"/>
    <property type="evidence" value="ECO:0007669"/>
    <property type="project" value="InterPro"/>
</dbReference>
<dbReference type="Proteomes" id="UP000021210">
    <property type="component" value="Unassembled WGS sequence"/>
</dbReference>
<dbReference type="EMBL" id="JAOH01000002">
    <property type="protein sequence ID" value="EUA63682.1"/>
    <property type="molecule type" value="Genomic_DNA"/>
</dbReference>
<dbReference type="PROSITE" id="PS50931">
    <property type="entry name" value="HTH_LYSR"/>
    <property type="match status" value="1"/>
</dbReference>